<evidence type="ECO:0000256" key="1">
    <source>
        <dbReference type="SAM" id="MobiDB-lite"/>
    </source>
</evidence>
<feature type="compositionally biased region" description="Polar residues" evidence="1">
    <location>
        <begin position="61"/>
        <end position="72"/>
    </location>
</feature>
<feature type="region of interest" description="Disordered" evidence="1">
    <location>
        <begin position="49"/>
        <end position="90"/>
    </location>
</feature>
<organism evidence="2 3">
    <name type="scientific">Petrolisthes cinctipes</name>
    <name type="common">Flat porcelain crab</name>
    <dbReference type="NCBI Taxonomy" id="88211"/>
    <lineage>
        <taxon>Eukaryota</taxon>
        <taxon>Metazoa</taxon>
        <taxon>Ecdysozoa</taxon>
        <taxon>Arthropoda</taxon>
        <taxon>Crustacea</taxon>
        <taxon>Multicrustacea</taxon>
        <taxon>Malacostraca</taxon>
        <taxon>Eumalacostraca</taxon>
        <taxon>Eucarida</taxon>
        <taxon>Decapoda</taxon>
        <taxon>Pleocyemata</taxon>
        <taxon>Anomura</taxon>
        <taxon>Galatheoidea</taxon>
        <taxon>Porcellanidae</taxon>
        <taxon>Petrolisthes</taxon>
    </lineage>
</organism>
<protein>
    <submittedName>
        <fullName evidence="2">Uncharacterized protein</fullName>
    </submittedName>
</protein>
<reference evidence="2" key="1">
    <citation type="submission" date="2023-10" db="EMBL/GenBank/DDBJ databases">
        <title>Genome assemblies of two species of porcelain crab, Petrolisthes cinctipes and Petrolisthes manimaculis (Anomura: Porcellanidae).</title>
        <authorList>
            <person name="Angst P."/>
        </authorList>
    </citation>
    <scope>NUCLEOTIDE SEQUENCE</scope>
    <source>
        <strain evidence="2">PB745_01</strain>
        <tissue evidence="2">Gill</tissue>
    </source>
</reference>
<keyword evidence="3" id="KW-1185">Reference proteome</keyword>
<sequence>MLLKPLNGDKIKLLSFTFTGTCLFNSVPREIRNLTGTTPDSFKNKLDKRLATVPDQPPTPGYTSTSTNSLHNMSGEKLPGTSGCPRYLCP</sequence>
<accession>A0AAE1BPM7</accession>
<evidence type="ECO:0000313" key="2">
    <source>
        <dbReference type="EMBL" id="KAK3854686.1"/>
    </source>
</evidence>
<comment type="caution">
    <text evidence="2">The sequence shown here is derived from an EMBL/GenBank/DDBJ whole genome shotgun (WGS) entry which is preliminary data.</text>
</comment>
<dbReference type="EMBL" id="JAWQEG010006488">
    <property type="protein sequence ID" value="KAK3854686.1"/>
    <property type="molecule type" value="Genomic_DNA"/>
</dbReference>
<gene>
    <name evidence="2" type="ORF">Pcinc_038849</name>
</gene>
<name>A0AAE1BPM7_PETCI</name>
<evidence type="ECO:0000313" key="3">
    <source>
        <dbReference type="Proteomes" id="UP001286313"/>
    </source>
</evidence>
<dbReference type="Proteomes" id="UP001286313">
    <property type="component" value="Unassembled WGS sequence"/>
</dbReference>
<proteinExistence type="predicted"/>
<dbReference type="AlphaFoldDB" id="A0AAE1BPM7"/>